<dbReference type="RefSeq" id="WP_407338942.1">
    <property type="nucleotide sequence ID" value="NZ_CP136862.1"/>
</dbReference>
<evidence type="ECO:0000313" key="4">
    <source>
        <dbReference type="Proteomes" id="UP001626536"/>
    </source>
</evidence>
<dbReference type="Gene3D" id="3.90.1340.10">
    <property type="entry name" value="Phage tail collar domain"/>
    <property type="match status" value="1"/>
</dbReference>
<accession>A0ABZ0HQD3</accession>
<dbReference type="SUPFAM" id="SSF88874">
    <property type="entry name" value="Receptor-binding domain of short tail fibre protein gp12"/>
    <property type="match status" value="1"/>
</dbReference>
<dbReference type="EMBL" id="CP136862">
    <property type="protein sequence ID" value="WOJ89497.1"/>
    <property type="molecule type" value="Genomic_DNA"/>
</dbReference>
<name>A0ABZ0HQD3_9HYPH</name>
<evidence type="ECO:0000259" key="2">
    <source>
        <dbReference type="Pfam" id="PF07484"/>
    </source>
</evidence>
<dbReference type="Proteomes" id="UP001626536">
    <property type="component" value="Chromosome"/>
</dbReference>
<feature type="chain" id="PRO_5047195753" evidence="1">
    <location>
        <begin position="25"/>
        <end position="196"/>
    </location>
</feature>
<feature type="signal peptide" evidence="1">
    <location>
        <begin position="1"/>
        <end position="24"/>
    </location>
</feature>
<protein>
    <submittedName>
        <fullName evidence="3">Tail fiber protein</fullName>
    </submittedName>
</protein>
<evidence type="ECO:0000313" key="3">
    <source>
        <dbReference type="EMBL" id="WOJ89497.1"/>
    </source>
</evidence>
<evidence type="ECO:0000256" key="1">
    <source>
        <dbReference type="SAM" id="SignalP"/>
    </source>
</evidence>
<sequence length="196" mass="20098">MKRLLASAVFATALNLTCVSWAFAQEPYLGEIRLFGFNFCPVGWAPANGQTLSISANSALFSLYGTYYGGNGTTNFNLPDLTGRAPVAFGSPPNGQAIGTAYGASSVNLTIAQLPPHTHQLKATSQSNNQNLPAGALLATFPAGEKIYSASTAPADTAMSSAAIGLTGGGLPVPTQSPALAVSWCVATQGIYPSRP</sequence>
<organism evidence="3 4">
    <name type="scientific">Methylocapsa polymorpha</name>
    <dbReference type="NCBI Taxonomy" id="3080828"/>
    <lineage>
        <taxon>Bacteria</taxon>
        <taxon>Pseudomonadati</taxon>
        <taxon>Pseudomonadota</taxon>
        <taxon>Alphaproteobacteria</taxon>
        <taxon>Hyphomicrobiales</taxon>
        <taxon>Beijerinckiaceae</taxon>
        <taxon>Methylocapsa</taxon>
    </lineage>
</organism>
<dbReference type="InterPro" id="IPR037053">
    <property type="entry name" value="Phage_tail_collar_dom_sf"/>
</dbReference>
<dbReference type="InterPro" id="IPR011083">
    <property type="entry name" value="Phage_tail_collar_dom"/>
</dbReference>
<reference evidence="3 4" key="1">
    <citation type="submission" date="2023-10" db="EMBL/GenBank/DDBJ databases">
        <title>Novel methanotroph of the genus Methylocapsa from a subarctic wetland.</title>
        <authorList>
            <person name="Belova S.E."/>
            <person name="Oshkin I.Y."/>
            <person name="Miroshnikov K."/>
            <person name="Dedysh S.N."/>
        </authorList>
    </citation>
    <scope>NUCLEOTIDE SEQUENCE [LARGE SCALE GENOMIC DNA]</scope>
    <source>
        <strain evidence="3 4">RX1</strain>
    </source>
</reference>
<dbReference type="Pfam" id="PF07484">
    <property type="entry name" value="Collar"/>
    <property type="match status" value="1"/>
</dbReference>
<feature type="domain" description="Phage tail collar" evidence="2">
    <location>
        <begin position="30"/>
        <end position="86"/>
    </location>
</feature>
<keyword evidence="4" id="KW-1185">Reference proteome</keyword>
<proteinExistence type="predicted"/>
<gene>
    <name evidence="3" type="ORF">RZS28_17150</name>
</gene>
<keyword evidence="1" id="KW-0732">Signal</keyword>